<reference evidence="8" key="1">
    <citation type="journal article" date="2021" name="PeerJ">
        <title>Extensive microbial diversity within the chicken gut microbiome revealed by metagenomics and culture.</title>
        <authorList>
            <person name="Gilroy R."/>
            <person name="Ravi A."/>
            <person name="Getino M."/>
            <person name="Pursley I."/>
            <person name="Horton D.L."/>
            <person name="Alikhan N.F."/>
            <person name="Baker D."/>
            <person name="Gharbi K."/>
            <person name="Hall N."/>
            <person name="Watson M."/>
            <person name="Adriaenssens E.M."/>
            <person name="Foster-Nyarko E."/>
            <person name="Jarju S."/>
            <person name="Secka A."/>
            <person name="Antonio M."/>
            <person name="Oren A."/>
            <person name="Chaudhuri R.R."/>
            <person name="La Ragione R."/>
            <person name="Hildebrand F."/>
            <person name="Pallen M.J."/>
        </authorList>
    </citation>
    <scope>NUCLEOTIDE SEQUENCE</scope>
    <source>
        <strain evidence="8">Gambia15-2214</strain>
    </source>
</reference>
<keyword evidence="6 7" id="KW-0472">Membrane</keyword>
<dbReference type="PRINTS" id="PR00173">
    <property type="entry name" value="EDTRNSPORT"/>
</dbReference>
<gene>
    <name evidence="8" type="ORF">IAA16_05210</name>
</gene>
<feature type="transmembrane region" description="Helical" evidence="7">
    <location>
        <begin position="322"/>
        <end position="340"/>
    </location>
</feature>
<dbReference type="AlphaFoldDB" id="A0A9E2L2D7"/>
<feature type="transmembrane region" description="Helical" evidence="7">
    <location>
        <begin position="43"/>
        <end position="60"/>
    </location>
</feature>
<dbReference type="SUPFAM" id="SSF118215">
    <property type="entry name" value="Proton glutamate symport protein"/>
    <property type="match status" value="1"/>
</dbReference>
<feature type="transmembrane region" description="Helical" evidence="7">
    <location>
        <begin position="72"/>
        <end position="97"/>
    </location>
</feature>
<dbReference type="InterPro" id="IPR036458">
    <property type="entry name" value="Na:dicarbo_symporter_sf"/>
</dbReference>
<comment type="caution">
    <text evidence="8">The sequence shown here is derived from an EMBL/GenBank/DDBJ whole genome shotgun (WGS) entry which is preliminary data.</text>
</comment>
<feature type="transmembrane region" description="Helical" evidence="7">
    <location>
        <begin position="7"/>
        <end position="23"/>
    </location>
</feature>
<dbReference type="EMBL" id="JAHLFV010000123">
    <property type="protein sequence ID" value="MBU3849945.1"/>
    <property type="molecule type" value="Genomic_DNA"/>
</dbReference>
<evidence type="ECO:0000256" key="1">
    <source>
        <dbReference type="ARBA" id="ARBA00004651"/>
    </source>
</evidence>
<feature type="transmembrane region" description="Helical" evidence="7">
    <location>
        <begin position="374"/>
        <end position="394"/>
    </location>
</feature>
<feature type="transmembrane region" description="Helical" evidence="7">
    <location>
        <begin position="177"/>
        <end position="198"/>
    </location>
</feature>
<feature type="transmembrane region" description="Helical" evidence="7">
    <location>
        <begin position="285"/>
        <end position="310"/>
    </location>
</feature>
<evidence type="ECO:0000313" key="8">
    <source>
        <dbReference type="EMBL" id="MBU3849945.1"/>
    </source>
</evidence>
<reference evidence="8" key="2">
    <citation type="submission" date="2021-04" db="EMBL/GenBank/DDBJ databases">
        <authorList>
            <person name="Gilroy R."/>
        </authorList>
    </citation>
    <scope>NUCLEOTIDE SEQUENCE</scope>
    <source>
        <strain evidence="8">Gambia15-2214</strain>
    </source>
</reference>
<keyword evidence="2" id="KW-0813">Transport</keyword>
<feature type="transmembrane region" description="Helical" evidence="7">
    <location>
        <begin position="210"/>
        <end position="232"/>
    </location>
</feature>
<dbReference type="InterPro" id="IPR001991">
    <property type="entry name" value="Na-dicarboxylate_symporter"/>
</dbReference>
<evidence type="ECO:0000256" key="3">
    <source>
        <dbReference type="ARBA" id="ARBA00022475"/>
    </source>
</evidence>
<dbReference type="GO" id="GO:0005886">
    <property type="term" value="C:plasma membrane"/>
    <property type="evidence" value="ECO:0007669"/>
    <property type="project" value="UniProtKB-SubCell"/>
</dbReference>
<evidence type="ECO:0000256" key="6">
    <source>
        <dbReference type="ARBA" id="ARBA00023136"/>
    </source>
</evidence>
<protein>
    <submittedName>
        <fullName evidence="8">Cation:dicarboxylase symporter family transporter</fullName>
    </submittedName>
</protein>
<evidence type="ECO:0000256" key="5">
    <source>
        <dbReference type="ARBA" id="ARBA00022989"/>
    </source>
</evidence>
<dbReference type="Gene3D" id="1.10.3860.10">
    <property type="entry name" value="Sodium:dicarboxylate symporter"/>
    <property type="match status" value="1"/>
</dbReference>
<dbReference type="GO" id="GO:0015293">
    <property type="term" value="F:symporter activity"/>
    <property type="evidence" value="ECO:0007669"/>
    <property type="project" value="UniProtKB-KW"/>
</dbReference>
<feature type="transmembrane region" description="Helical" evidence="7">
    <location>
        <begin position="244"/>
        <end position="265"/>
    </location>
</feature>
<evidence type="ECO:0000256" key="2">
    <source>
        <dbReference type="ARBA" id="ARBA00022448"/>
    </source>
</evidence>
<keyword evidence="5 7" id="KW-1133">Transmembrane helix</keyword>
<evidence type="ECO:0000313" key="9">
    <source>
        <dbReference type="Proteomes" id="UP000823914"/>
    </source>
</evidence>
<dbReference type="PANTHER" id="PTHR42865:SF7">
    <property type="entry name" value="PROTON_GLUTAMATE-ASPARTATE SYMPORTER"/>
    <property type="match status" value="1"/>
</dbReference>
<evidence type="ECO:0000256" key="7">
    <source>
        <dbReference type="SAM" id="Phobius"/>
    </source>
</evidence>
<organism evidence="8 9">
    <name type="scientific">Candidatus Treponema excrementipullorum</name>
    <dbReference type="NCBI Taxonomy" id="2838768"/>
    <lineage>
        <taxon>Bacteria</taxon>
        <taxon>Pseudomonadati</taxon>
        <taxon>Spirochaetota</taxon>
        <taxon>Spirochaetia</taxon>
        <taxon>Spirochaetales</taxon>
        <taxon>Treponemataceae</taxon>
        <taxon>Treponema</taxon>
    </lineage>
</organism>
<name>A0A9E2L2D7_9SPIR</name>
<keyword evidence="4 7" id="KW-0812">Transmembrane</keyword>
<dbReference type="Proteomes" id="UP000823914">
    <property type="component" value="Unassembled WGS sequence"/>
</dbReference>
<sequence>MKIWIKYLIGIVLGILAAILLPFDGDFSKNLLNFFYEFAIRFGRYTILPVIVFGVSTAVFKLRVSKKVLPVGVLLVVVLLVTTAALTLLGLISTLIIQLPRIPIPTGTESDIPGISLSQLLFRLLPFSSFDSLLEDAFLLPAFLFASLAGAGCATDINDSKHAVNVLESFSKVAYNVMSFFVDTLSIGMMAITCYWFIDARAVLLEGSFTPLIIMLTANLVLVLFVIYPVAIHFLCRGAHPFKILYASVCPITTAFFSGDTNVTLPVALKHGRESLGINRYVSDVIYPVFSVFARGGTALVTTICFVVILRSYSSLSISFTDVMWIASVAFGLSFLLGEIPMGGTFMVLTIMCVMYGRGFEAGYLLLKPMATLMGAFSAAIDAGTMMFGSYFVAQKMKAVENYELKNFI</sequence>
<evidence type="ECO:0000256" key="4">
    <source>
        <dbReference type="ARBA" id="ARBA00022692"/>
    </source>
</evidence>
<accession>A0A9E2L2D7</accession>
<feature type="transmembrane region" description="Helical" evidence="7">
    <location>
        <begin position="137"/>
        <end position="157"/>
    </location>
</feature>
<proteinExistence type="predicted"/>
<dbReference type="Pfam" id="PF00375">
    <property type="entry name" value="SDF"/>
    <property type="match status" value="1"/>
</dbReference>
<comment type="subcellular location">
    <subcellularLocation>
        <location evidence="1">Cell membrane</location>
        <topology evidence="1">Multi-pass membrane protein</topology>
    </subcellularLocation>
</comment>
<keyword evidence="3" id="KW-1003">Cell membrane</keyword>
<dbReference type="PANTHER" id="PTHR42865">
    <property type="entry name" value="PROTON/GLUTAMATE-ASPARTATE SYMPORTER"/>
    <property type="match status" value="1"/>
</dbReference>